<evidence type="ECO:0000256" key="3">
    <source>
        <dbReference type="ARBA" id="ARBA00022833"/>
    </source>
</evidence>
<dbReference type="SUPFAM" id="SSF51316">
    <property type="entry name" value="Mss4-like"/>
    <property type="match status" value="1"/>
</dbReference>
<dbReference type="OrthoDB" id="9807246at2"/>
<keyword evidence="7" id="KW-1185">Reference proteome</keyword>
<dbReference type="PANTHER" id="PTHR33337:SF40">
    <property type="entry name" value="CENP-V_GFA DOMAIN-CONTAINING PROTEIN-RELATED"/>
    <property type="match status" value="1"/>
</dbReference>
<dbReference type="PANTHER" id="PTHR33337">
    <property type="entry name" value="GFA DOMAIN-CONTAINING PROTEIN"/>
    <property type="match status" value="1"/>
</dbReference>
<organism evidence="6 7">
    <name type="scientific">Roseovarius halotolerans</name>
    <dbReference type="NCBI Taxonomy" id="505353"/>
    <lineage>
        <taxon>Bacteria</taxon>
        <taxon>Pseudomonadati</taxon>
        <taxon>Pseudomonadota</taxon>
        <taxon>Alphaproteobacteria</taxon>
        <taxon>Rhodobacterales</taxon>
        <taxon>Roseobacteraceae</taxon>
        <taxon>Roseovarius</taxon>
    </lineage>
</organism>
<evidence type="ECO:0000259" key="5">
    <source>
        <dbReference type="PROSITE" id="PS51891"/>
    </source>
</evidence>
<evidence type="ECO:0000256" key="1">
    <source>
        <dbReference type="ARBA" id="ARBA00005495"/>
    </source>
</evidence>
<dbReference type="PROSITE" id="PS51891">
    <property type="entry name" value="CENP_V_GFA"/>
    <property type="match status" value="1"/>
</dbReference>
<dbReference type="InterPro" id="IPR011057">
    <property type="entry name" value="Mss4-like_sf"/>
</dbReference>
<dbReference type="GO" id="GO:0016846">
    <property type="term" value="F:carbon-sulfur lyase activity"/>
    <property type="evidence" value="ECO:0007669"/>
    <property type="project" value="InterPro"/>
</dbReference>
<evidence type="ECO:0000256" key="4">
    <source>
        <dbReference type="ARBA" id="ARBA00023239"/>
    </source>
</evidence>
<accession>A0A1X6ZQL7</accession>
<protein>
    <submittedName>
        <fullName evidence="6">Glutathione-dependent formaldehyde-activating enzyme</fullName>
    </submittedName>
</protein>
<feature type="domain" description="CENP-V/GFA" evidence="5">
    <location>
        <begin position="2"/>
        <end position="116"/>
    </location>
</feature>
<comment type="similarity">
    <text evidence="1">Belongs to the Gfa family.</text>
</comment>
<dbReference type="Pfam" id="PF04828">
    <property type="entry name" value="GFA"/>
    <property type="match status" value="1"/>
</dbReference>
<dbReference type="GO" id="GO:0046872">
    <property type="term" value="F:metal ion binding"/>
    <property type="evidence" value="ECO:0007669"/>
    <property type="project" value="UniProtKB-KW"/>
</dbReference>
<evidence type="ECO:0000313" key="7">
    <source>
        <dbReference type="Proteomes" id="UP000193207"/>
    </source>
</evidence>
<evidence type="ECO:0000256" key="2">
    <source>
        <dbReference type="ARBA" id="ARBA00022723"/>
    </source>
</evidence>
<dbReference type="RefSeq" id="WP_085818788.1">
    <property type="nucleotide sequence ID" value="NZ_FWFU01000004.1"/>
</dbReference>
<dbReference type="EMBL" id="FWFU01000004">
    <property type="protein sequence ID" value="SLN58666.1"/>
    <property type="molecule type" value="Genomic_DNA"/>
</dbReference>
<dbReference type="InterPro" id="IPR006913">
    <property type="entry name" value="CENP-V/GFA"/>
</dbReference>
<gene>
    <name evidence="6" type="ORF">ROH8110_03260</name>
</gene>
<evidence type="ECO:0000313" key="6">
    <source>
        <dbReference type="EMBL" id="SLN58666.1"/>
    </source>
</evidence>
<dbReference type="Proteomes" id="UP000193207">
    <property type="component" value="Unassembled WGS sequence"/>
</dbReference>
<reference evidence="6 7" key="1">
    <citation type="submission" date="2017-03" db="EMBL/GenBank/DDBJ databases">
        <authorList>
            <person name="Afonso C.L."/>
            <person name="Miller P.J."/>
            <person name="Scott M.A."/>
            <person name="Spackman E."/>
            <person name="Goraichik I."/>
            <person name="Dimitrov K.M."/>
            <person name="Suarez D.L."/>
            <person name="Swayne D.E."/>
        </authorList>
    </citation>
    <scope>NUCLEOTIDE SEQUENCE [LARGE SCALE GENOMIC DNA]</scope>
    <source>
        <strain evidence="6 7">CECT 8110</strain>
    </source>
</reference>
<dbReference type="Gene3D" id="3.90.1590.10">
    <property type="entry name" value="glutathione-dependent formaldehyde- activating enzyme (gfa)"/>
    <property type="match status" value="1"/>
</dbReference>
<proteinExistence type="inferred from homology"/>
<keyword evidence="4" id="KW-0456">Lyase</keyword>
<name>A0A1X6ZQL7_9RHOB</name>
<keyword evidence="2" id="KW-0479">Metal-binding</keyword>
<sequence length="129" mass="14095">MFHGSCLCGAIGLTIDAPLKDPIACHCEQCRQQSGHYFSAVPAPKFALHVTGDTNLKWFRASDIASRGFCKVCGSTLFWRPDDGPTIMVASAALDTPTGLRLSGHYWCDHKGDYYAIPDALPRYQGDSK</sequence>
<dbReference type="AlphaFoldDB" id="A0A1X6ZQL7"/>
<keyword evidence="3" id="KW-0862">Zinc</keyword>